<comment type="caution">
    <text evidence="2">The sequence shown here is derived from an EMBL/GenBank/DDBJ whole genome shotgun (WGS) entry which is preliminary data.</text>
</comment>
<evidence type="ECO:0000313" key="3">
    <source>
        <dbReference type="Proteomes" id="UP000032522"/>
    </source>
</evidence>
<gene>
    <name evidence="2" type="ORF">LG52_582</name>
</gene>
<reference evidence="2 3" key="1">
    <citation type="submission" date="2015-01" db="EMBL/GenBank/DDBJ databases">
        <authorList>
            <person name="Filippidou S."/>
            <person name="Jeanneret N."/>
            <person name="Russel-Delif L."/>
            <person name="Junier T."/>
            <person name="Wunderlin T."/>
            <person name="Molina V."/>
            <person name="Johnson S.L."/>
            <person name="Davenport K.W."/>
            <person name="Chain P.S."/>
            <person name="Dorador C."/>
            <person name="Junier P."/>
        </authorList>
    </citation>
    <scope>NUCLEOTIDE SEQUENCE [LARGE SCALE GENOMIC DNA]</scope>
    <source>
        <strain evidence="2 3">Et7/4</strain>
    </source>
</reference>
<dbReference type="PATRIC" id="fig|1462.6.peg.720"/>
<dbReference type="Proteomes" id="UP000032522">
    <property type="component" value="Unassembled WGS sequence"/>
</dbReference>
<sequence>MERERITKAPSPPSTQPRLFQVIDMEELVPPHHILRQINEAVDFPVIHDWVTPLYTEKTGRPAEDSERDRLFGVRKNGIWSRKPCTSCHPLAPNGGENGLQNST</sequence>
<protein>
    <submittedName>
        <fullName evidence="2">Transposase IS4 family protein</fullName>
    </submittedName>
</protein>
<dbReference type="EMBL" id="JYBP01000003">
    <property type="protein sequence ID" value="KJE26829.1"/>
    <property type="molecule type" value="Genomic_DNA"/>
</dbReference>
<name>A0A0D8BS78_GEOKU</name>
<evidence type="ECO:0000259" key="1">
    <source>
        <dbReference type="Pfam" id="PF05598"/>
    </source>
</evidence>
<evidence type="ECO:0000313" key="2">
    <source>
        <dbReference type="EMBL" id="KJE26829.1"/>
    </source>
</evidence>
<proteinExistence type="predicted"/>
<dbReference type="Pfam" id="PF05598">
    <property type="entry name" value="DUF772"/>
    <property type="match status" value="1"/>
</dbReference>
<feature type="domain" description="Transposase InsH N-terminal" evidence="1">
    <location>
        <begin position="25"/>
        <end position="66"/>
    </location>
</feature>
<dbReference type="AlphaFoldDB" id="A0A0D8BS78"/>
<accession>A0A0D8BS78</accession>
<organism evidence="2 3">
    <name type="scientific">Geobacillus kaustophilus</name>
    <dbReference type="NCBI Taxonomy" id="1462"/>
    <lineage>
        <taxon>Bacteria</taxon>
        <taxon>Bacillati</taxon>
        <taxon>Bacillota</taxon>
        <taxon>Bacilli</taxon>
        <taxon>Bacillales</taxon>
        <taxon>Anoxybacillaceae</taxon>
        <taxon>Geobacillus</taxon>
        <taxon>Geobacillus thermoleovorans group</taxon>
    </lineage>
</organism>
<dbReference type="InterPro" id="IPR008490">
    <property type="entry name" value="Transposase_InsH_N"/>
</dbReference>